<dbReference type="InterPro" id="IPR003758">
    <property type="entry name" value="LpxK"/>
</dbReference>
<dbReference type="EC" id="2.7.1.130" evidence="3 13"/>
<evidence type="ECO:0000256" key="11">
    <source>
        <dbReference type="ARBA" id="ARBA00023098"/>
    </source>
</evidence>
<keyword evidence="7 13" id="KW-0808">Transferase</keyword>
<name>A0A849KYC5_9RHOB</name>
<dbReference type="GO" id="GO:0009244">
    <property type="term" value="P:lipopolysaccharide core region biosynthetic process"/>
    <property type="evidence" value="ECO:0007669"/>
    <property type="project" value="TreeGrafter"/>
</dbReference>
<evidence type="ECO:0000256" key="3">
    <source>
        <dbReference type="ARBA" id="ARBA00012071"/>
    </source>
</evidence>
<keyword evidence="10 13" id="KW-0067">ATP-binding</keyword>
<dbReference type="AlphaFoldDB" id="A0A849KYC5"/>
<evidence type="ECO:0000256" key="6">
    <source>
        <dbReference type="ARBA" id="ARBA00022556"/>
    </source>
</evidence>
<gene>
    <name evidence="13" type="primary">lpxK</name>
    <name evidence="14" type="ORF">HMH01_01525</name>
</gene>
<evidence type="ECO:0000256" key="9">
    <source>
        <dbReference type="ARBA" id="ARBA00022777"/>
    </source>
</evidence>
<keyword evidence="11 13" id="KW-0443">Lipid metabolism</keyword>
<evidence type="ECO:0000256" key="13">
    <source>
        <dbReference type="HAMAP-Rule" id="MF_00409"/>
    </source>
</evidence>
<protein>
    <recommendedName>
        <fullName evidence="4 13">Tetraacyldisaccharide 4'-kinase</fullName>
        <ecNumber evidence="3 13">2.7.1.130</ecNumber>
    </recommendedName>
    <alternativeName>
        <fullName evidence="12 13">Lipid A 4'-kinase</fullName>
    </alternativeName>
</protein>
<dbReference type="GO" id="GO:0005886">
    <property type="term" value="C:plasma membrane"/>
    <property type="evidence" value="ECO:0007669"/>
    <property type="project" value="TreeGrafter"/>
</dbReference>
<dbReference type="Proteomes" id="UP000572377">
    <property type="component" value="Unassembled WGS sequence"/>
</dbReference>
<evidence type="ECO:0000256" key="1">
    <source>
        <dbReference type="ARBA" id="ARBA00002274"/>
    </source>
</evidence>
<comment type="catalytic activity">
    <reaction evidence="13">
        <text>a lipid A disaccharide + ATP = a lipid IVA + ADP + H(+)</text>
        <dbReference type="Rhea" id="RHEA:67840"/>
        <dbReference type="ChEBI" id="CHEBI:15378"/>
        <dbReference type="ChEBI" id="CHEBI:30616"/>
        <dbReference type="ChEBI" id="CHEBI:176343"/>
        <dbReference type="ChEBI" id="CHEBI:176425"/>
        <dbReference type="ChEBI" id="CHEBI:456216"/>
        <dbReference type="EC" id="2.7.1.130"/>
    </reaction>
</comment>
<comment type="pathway">
    <text evidence="2 13">Glycolipid biosynthesis; lipid IV(A) biosynthesis; lipid IV(A) from (3R)-3-hydroxytetradecanoyl-[acyl-carrier-protein] and UDP-N-acetyl-alpha-D-glucosamine: step 6/6.</text>
</comment>
<evidence type="ECO:0000256" key="10">
    <source>
        <dbReference type="ARBA" id="ARBA00022840"/>
    </source>
</evidence>
<keyword evidence="5 13" id="KW-0444">Lipid biosynthesis</keyword>
<keyword evidence="15" id="KW-1185">Reference proteome</keyword>
<feature type="binding site" evidence="13">
    <location>
        <begin position="55"/>
        <end position="62"/>
    </location>
    <ligand>
        <name>ATP</name>
        <dbReference type="ChEBI" id="CHEBI:30616"/>
    </ligand>
</feature>
<dbReference type="SUPFAM" id="SSF52540">
    <property type="entry name" value="P-loop containing nucleoside triphosphate hydrolases"/>
    <property type="match status" value="1"/>
</dbReference>
<comment type="function">
    <text evidence="1 13">Transfers the gamma-phosphate of ATP to the 4'-position of a tetraacyldisaccharide 1-phosphate intermediate (termed DS-1-P) to form tetraacyldisaccharide 1,4'-bis-phosphate (lipid IVA).</text>
</comment>
<evidence type="ECO:0000256" key="7">
    <source>
        <dbReference type="ARBA" id="ARBA00022679"/>
    </source>
</evidence>
<dbReference type="InterPro" id="IPR027417">
    <property type="entry name" value="P-loop_NTPase"/>
</dbReference>
<dbReference type="PANTHER" id="PTHR42724">
    <property type="entry name" value="TETRAACYLDISACCHARIDE 4'-KINASE"/>
    <property type="match status" value="1"/>
</dbReference>
<proteinExistence type="inferred from homology"/>
<evidence type="ECO:0000256" key="2">
    <source>
        <dbReference type="ARBA" id="ARBA00004870"/>
    </source>
</evidence>
<evidence type="ECO:0000313" key="15">
    <source>
        <dbReference type="Proteomes" id="UP000572377"/>
    </source>
</evidence>
<sequence>MQAPVFWSNPPDAPGLAARLLAPAAALWRWQAARRIARPPRHRPQVPVICVGNLTVGGTGKTPVVSALLQRLGEKGIAAHALSRGYGGTEQGPLRVDPRLHGAAGVGDEPLLLSGFGPAWISRDRAAGARAAEAAGAAAVVLDDGFQNPDLPKDLAILVVDAVAGFGNGRVVPAGPLREPVERGIARADLVIALGPEKARERLLSDWPALGRLPVLGGTLAPLPTGMPWQGLRCLAFAGIGRPGKFFATLEALGADIVATRAFPDHASYPRAILQRLAAEADRLGAQLVTTEKDAVRLPEDFRHRVLTLPVRLSLGDWGPLDDALDRVLAPRK</sequence>
<keyword evidence="9 13" id="KW-0418">Kinase</keyword>
<dbReference type="UniPathway" id="UPA00359">
    <property type="reaction ID" value="UER00482"/>
</dbReference>
<reference evidence="14 15" key="1">
    <citation type="submission" date="2020-05" db="EMBL/GenBank/DDBJ databases">
        <title>Gimesia benthica sp. nov., a novel planctomycete isolated from a deep-sea water sample of the Northwest Indian Ocean.</title>
        <authorList>
            <person name="Wang J."/>
            <person name="Ruan C."/>
            <person name="Song L."/>
            <person name="Zhu Y."/>
            <person name="Li A."/>
            <person name="Zheng X."/>
            <person name="Wang L."/>
            <person name="Lu Z."/>
            <person name="Huang Y."/>
            <person name="Du W."/>
            <person name="Zhou Y."/>
            <person name="Huang L."/>
            <person name="Dai X."/>
        </authorList>
    </citation>
    <scope>NUCLEOTIDE SEQUENCE [LARGE SCALE GENOMIC DNA]</scope>
    <source>
        <strain evidence="14 15">YYQ-30</strain>
    </source>
</reference>
<dbReference type="EMBL" id="JABFBC010000001">
    <property type="protein sequence ID" value="NNU79106.1"/>
    <property type="molecule type" value="Genomic_DNA"/>
</dbReference>
<dbReference type="Pfam" id="PF02606">
    <property type="entry name" value="LpxK"/>
    <property type="match status" value="1"/>
</dbReference>
<keyword evidence="8 13" id="KW-0547">Nucleotide-binding</keyword>
<dbReference type="GO" id="GO:0009029">
    <property type="term" value="F:lipid-A 4'-kinase activity"/>
    <property type="evidence" value="ECO:0007669"/>
    <property type="project" value="UniProtKB-UniRule"/>
</dbReference>
<organism evidence="14 15">
    <name type="scientific">Halovulum dunhuangense</name>
    <dbReference type="NCBI Taxonomy" id="1505036"/>
    <lineage>
        <taxon>Bacteria</taxon>
        <taxon>Pseudomonadati</taxon>
        <taxon>Pseudomonadota</taxon>
        <taxon>Alphaproteobacteria</taxon>
        <taxon>Rhodobacterales</taxon>
        <taxon>Paracoccaceae</taxon>
        <taxon>Halovulum</taxon>
    </lineage>
</organism>
<evidence type="ECO:0000256" key="8">
    <source>
        <dbReference type="ARBA" id="ARBA00022741"/>
    </source>
</evidence>
<evidence type="ECO:0000313" key="14">
    <source>
        <dbReference type="EMBL" id="NNU79106.1"/>
    </source>
</evidence>
<evidence type="ECO:0000256" key="4">
    <source>
        <dbReference type="ARBA" id="ARBA00016436"/>
    </source>
</evidence>
<evidence type="ECO:0000256" key="5">
    <source>
        <dbReference type="ARBA" id="ARBA00022516"/>
    </source>
</evidence>
<dbReference type="HAMAP" id="MF_00409">
    <property type="entry name" value="LpxK"/>
    <property type="match status" value="1"/>
</dbReference>
<comment type="similarity">
    <text evidence="13">Belongs to the LpxK family.</text>
</comment>
<keyword evidence="6 13" id="KW-0441">Lipid A biosynthesis</keyword>
<dbReference type="NCBIfam" id="TIGR00682">
    <property type="entry name" value="lpxK"/>
    <property type="match status" value="1"/>
</dbReference>
<dbReference type="GO" id="GO:0009245">
    <property type="term" value="P:lipid A biosynthetic process"/>
    <property type="evidence" value="ECO:0007669"/>
    <property type="project" value="UniProtKB-UniRule"/>
</dbReference>
<dbReference type="RefSeq" id="WP_171321811.1">
    <property type="nucleotide sequence ID" value="NZ_JABFBC010000001.1"/>
</dbReference>
<comment type="caution">
    <text evidence="14">The sequence shown here is derived from an EMBL/GenBank/DDBJ whole genome shotgun (WGS) entry which is preliminary data.</text>
</comment>
<dbReference type="PANTHER" id="PTHR42724:SF1">
    <property type="entry name" value="TETRAACYLDISACCHARIDE 4'-KINASE, MITOCHONDRIAL-RELATED"/>
    <property type="match status" value="1"/>
</dbReference>
<evidence type="ECO:0000256" key="12">
    <source>
        <dbReference type="ARBA" id="ARBA00029757"/>
    </source>
</evidence>
<accession>A0A849KYC5</accession>
<dbReference type="GO" id="GO:0005524">
    <property type="term" value="F:ATP binding"/>
    <property type="evidence" value="ECO:0007669"/>
    <property type="project" value="UniProtKB-UniRule"/>
</dbReference>